<feature type="compositionally biased region" description="Gly residues" evidence="1">
    <location>
        <begin position="45"/>
        <end position="55"/>
    </location>
</feature>
<reference evidence="3 6" key="2">
    <citation type="submission" date="2024-07" db="EMBL/GenBank/DDBJ databases">
        <title>Genomic Encyclopedia of Type Strains, Phase V (KMG-V): Genome sequencing to study the core and pangenomes of soil and plant-associated prokaryotes.</title>
        <authorList>
            <person name="Whitman W."/>
        </authorList>
    </citation>
    <scope>NUCLEOTIDE SEQUENCE [LARGE SCALE GENOMIC DNA]</scope>
    <source>
        <strain evidence="3 6">USDA 222</strain>
    </source>
</reference>
<keyword evidence="6" id="KW-1185">Reference proteome</keyword>
<keyword evidence="2" id="KW-0472">Membrane</keyword>
<feature type="region of interest" description="Disordered" evidence="1">
    <location>
        <begin position="31"/>
        <end position="55"/>
    </location>
</feature>
<evidence type="ECO:0000256" key="1">
    <source>
        <dbReference type="SAM" id="MobiDB-lite"/>
    </source>
</evidence>
<accession>A0A1C3VD98</accession>
<keyword evidence="2" id="KW-0812">Transmembrane</keyword>
<evidence type="ECO:0000313" key="3">
    <source>
        <dbReference type="EMBL" id="MEY9472846.1"/>
    </source>
</evidence>
<dbReference type="AlphaFoldDB" id="A0A1C3VD98"/>
<dbReference type="EMBL" id="JBGBZN010000002">
    <property type="protein sequence ID" value="MEY9472846.1"/>
    <property type="molecule type" value="Genomic_DNA"/>
</dbReference>
<sequence>MPDWLLAPICLVALLGVIGYAFYQGMRVPPDRNNTNFGPGQNDGWSGGSDGHSGS</sequence>
<dbReference type="EMBL" id="FMAE01000003">
    <property type="protein sequence ID" value="SCB25661.1"/>
    <property type="molecule type" value="Genomic_DNA"/>
</dbReference>
<dbReference type="Proteomes" id="UP000183174">
    <property type="component" value="Unassembled WGS sequence"/>
</dbReference>
<protein>
    <submittedName>
        <fullName evidence="4">Uncharacterized protein</fullName>
    </submittedName>
</protein>
<name>A0A1C3VD98_9BRAD</name>
<keyword evidence="2" id="KW-1133">Transmembrane helix</keyword>
<evidence type="ECO:0000313" key="4">
    <source>
        <dbReference type="EMBL" id="SCB25661.1"/>
    </source>
</evidence>
<gene>
    <name evidence="3" type="ORF">ABH992_005245</name>
    <name evidence="4" type="ORF">GA0061099_1003627</name>
</gene>
<dbReference type="Proteomes" id="UP001565474">
    <property type="component" value="Unassembled WGS sequence"/>
</dbReference>
<evidence type="ECO:0000313" key="6">
    <source>
        <dbReference type="Proteomes" id="UP001565474"/>
    </source>
</evidence>
<evidence type="ECO:0000313" key="5">
    <source>
        <dbReference type="Proteomes" id="UP000183174"/>
    </source>
</evidence>
<feature type="transmembrane region" description="Helical" evidence="2">
    <location>
        <begin position="6"/>
        <end position="23"/>
    </location>
</feature>
<organism evidence="4 5">
    <name type="scientific">Bradyrhizobium yuanmingense</name>
    <dbReference type="NCBI Taxonomy" id="108015"/>
    <lineage>
        <taxon>Bacteria</taxon>
        <taxon>Pseudomonadati</taxon>
        <taxon>Pseudomonadota</taxon>
        <taxon>Alphaproteobacteria</taxon>
        <taxon>Hyphomicrobiales</taxon>
        <taxon>Nitrobacteraceae</taxon>
        <taxon>Bradyrhizobium</taxon>
    </lineage>
</organism>
<reference evidence="4 5" key="1">
    <citation type="submission" date="2016-08" db="EMBL/GenBank/DDBJ databases">
        <authorList>
            <person name="Seilhamer J.J."/>
        </authorList>
    </citation>
    <scope>NUCLEOTIDE SEQUENCE [LARGE SCALE GENOMIC DNA]</scope>
    <source>
        <strain evidence="4 5">CCBAU 10071</strain>
    </source>
</reference>
<proteinExistence type="predicted"/>
<evidence type="ECO:0000256" key="2">
    <source>
        <dbReference type="SAM" id="Phobius"/>
    </source>
</evidence>